<gene>
    <name evidence="1" type="ORF">BDBG_00669</name>
</gene>
<dbReference type="KEGG" id="bgh:BDBG_00669"/>
<dbReference type="VEuPathDB" id="FungiDB:BDBG_00669"/>
<evidence type="ECO:0000313" key="1">
    <source>
        <dbReference type="EMBL" id="OAT04039.1"/>
    </source>
</evidence>
<dbReference type="RefSeq" id="XP_002629423.1">
    <property type="nucleotide sequence ID" value="XM_002629377.1"/>
</dbReference>
<reference evidence="2" key="1">
    <citation type="journal article" date="2015" name="PLoS Genet.">
        <title>The dynamic genome and transcriptome of the human fungal pathogen Blastomyces and close relative Emmonsia.</title>
        <authorList>
            <person name="Munoz J.F."/>
            <person name="Gauthier G.M."/>
            <person name="Desjardins C.A."/>
            <person name="Gallo J.E."/>
            <person name="Holder J."/>
            <person name="Sullivan T.D."/>
            <person name="Marty A.J."/>
            <person name="Carmen J.C."/>
            <person name="Chen Z."/>
            <person name="Ding L."/>
            <person name="Gujja S."/>
            <person name="Magrini V."/>
            <person name="Misas E."/>
            <person name="Mitreva M."/>
            <person name="Priest M."/>
            <person name="Saif S."/>
            <person name="Whiston E.A."/>
            <person name="Young S."/>
            <person name="Zeng Q."/>
            <person name="Goldman W.E."/>
            <person name="Mardis E.R."/>
            <person name="Taylor J.W."/>
            <person name="McEwen J.G."/>
            <person name="Clay O.K."/>
            <person name="Klein B.S."/>
            <person name="Cuomo C.A."/>
        </authorList>
    </citation>
    <scope>NUCLEOTIDE SEQUENCE [LARGE SCALE GENOMIC DNA]</scope>
    <source>
        <strain evidence="2">SLH14081</strain>
    </source>
</reference>
<dbReference type="Proteomes" id="UP000002038">
    <property type="component" value="Unassembled WGS sequence"/>
</dbReference>
<protein>
    <submittedName>
        <fullName evidence="1">Uncharacterized protein</fullName>
    </submittedName>
</protein>
<dbReference type="AlphaFoldDB" id="A0A179U9Q1"/>
<keyword evidence="2" id="KW-1185">Reference proteome</keyword>
<name>A0A179U9Q1_BLAGS</name>
<proteinExistence type="predicted"/>
<organism evidence="1 2">
    <name type="scientific">Blastomyces gilchristii (strain SLH14081)</name>
    <name type="common">Blastomyces dermatitidis</name>
    <dbReference type="NCBI Taxonomy" id="559298"/>
    <lineage>
        <taxon>Eukaryota</taxon>
        <taxon>Fungi</taxon>
        <taxon>Dikarya</taxon>
        <taxon>Ascomycota</taxon>
        <taxon>Pezizomycotina</taxon>
        <taxon>Eurotiomycetes</taxon>
        <taxon>Eurotiomycetidae</taxon>
        <taxon>Onygenales</taxon>
        <taxon>Ajellomycetaceae</taxon>
        <taxon>Blastomyces</taxon>
    </lineage>
</organism>
<accession>A0A179U9Q1</accession>
<dbReference type="EMBL" id="GG657448">
    <property type="protein sequence ID" value="OAT04039.1"/>
    <property type="molecule type" value="Genomic_DNA"/>
</dbReference>
<sequence>MTTFDGPFTIKGYYYAFGTGWKPPNCHLGRRKETHVSAIEDEDNYLFDPDSLMNLDLRVCGSICNSLEIFKYNYRLRTFCNQLEVGRRNASQSLLIWLPRAPWQSYEMQFCRFELKAWRHILVSFFGSVIMDMANLYAAINGPSEVIPTSLRDSDSESNLMKAQKDQKQITILYCLEWRIISQRNVTLNMTRAQTRRLVALGVAQCETRRGRPKHVNNDNIEMSKD</sequence>
<dbReference type="GeneID" id="8510805"/>
<evidence type="ECO:0000313" key="2">
    <source>
        <dbReference type="Proteomes" id="UP000002038"/>
    </source>
</evidence>